<dbReference type="Proteomes" id="UP000758603">
    <property type="component" value="Unassembled WGS sequence"/>
</dbReference>
<evidence type="ECO:0000313" key="1">
    <source>
        <dbReference type="EMBL" id="KAH6654831.1"/>
    </source>
</evidence>
<organism evidence="1 2">
    <name type="scientific">Truncatella angustata</name>
    <dbReference type="NCBI Taxonomy" id="152316"/>
    <lineage>
        <taxon>Eukaryota</taxon>
        <taxon>Fungi</taxon>
        <taxon>Dikarya</taxon>
        <taxon>Ascomycota</taxon>
        <taxon>Pezizomycotina</taxon>
        <taxon>Sordariomycetes</taxon>
        <taxon>Xylariomycetidae</taxon>
        <taxon>Amphisphaeriales</taxon>
        <taxon>Sporocadaceae</taxon>
        <taxon>Truncatella</taxon>
    </lineage>
</organism>
<protein>
    <submittedName>
        <fullName evidence="1">Uncharacterized protein</fullName>
    </submittedName>
</protein>
<dbReference type="GeneID" id="70129003"/>
<comment type="caution">
    <text evidence="1">The sequence shown here is derived from an EMBL/GenBank/DDBJ whole genome shotgun (WGS) entry which is preliminary data.</text>
</comment>
<sequence>MASELSAQTVGPALLRISPIILSSANLTLIRVSDFCIRSFNASDVPPESIWVVMPGSWLHIRDRNLPLIFATYVPNIIPGILNARGSTLFGILDGGSKTGMVGCYYGLPIG</sequence>
<name>A0A9P8ZZA0_9PEZI</name>
<proteinExistence type="predicted"/>
<keyword evidence="2" id="KW-1185">Reference proteome</keyword>
<dbReference type="AlphaFoldDB" id="A0A9P8ZZA0"/>
<gene>
    <name evidence="1" type="ORF">BKA67DRAFT_536124</name>
</gene>
<reference evidence="1" key="1">
    <citation type="journal article" date="2021" name="Nat. Commun.">
        <title>Genetic determinants of endophytism in the Arabidopsis root mycobiome.</title>
        <authorList>
            <person name="Mesny F."/>
            <person name="Miyauchi S."/>
            <person name="Thiergart T."/>
            <person name="Pickel B."/>
            <person name="Atanasova L."/>
            <person name="Karlsson M."/>
            <person name="Huettel B."/>
            <person name="Barry K.W."/>
            <person name="Haridas S."/>
            <person name="Chen C."/>
            <person name="Bauer D."/>
            <person name="Andreopoulos W."/>
            <person name="Pangilinan J."/>
            <person name="LaButti K."/>
            <person name="Riley R."/>
            <person name="Lipzen A."/>
            <person name="Clum A."/>
            <person name="Drula E."/>
            <person name="Henrissat B."/>
            <person name="Kohler A."/>
            <person name="Grigoriev I.V."/>
            <person name="Martin F.M."/>
            <person name="Hacquard S."/>
        </authorList>
    </citation>
    <scope>NUCLEOTIDE SEQUENCE</scope>
    <source>
        <strain evidence="1">MPI-SDFR-AT-0073</strain>
    </source>
</reference>
<dbReference type="EMBL" id="JAGPXC010000004">
    <property type="protein sequence ID" value="KAH6654831.1"/>
    <property type="molecule type" value="Genomic_DNA"/>
</dbReference>
<accession>A0A9P8ZZA0</accession>
<dbReference type="RefSeq" id="XP_045959101.1">
    <property type="nucleotide sequence ID" value="XM_046100111.1"/>
</dbReference>
<evidence type="ECO:0000313" key="2">
    <source>
        <dbReference type="Proteomes" id="UP000758603"/>
    </source>
</evidence>